<accession>A0ABC8U8T2</accession>
<keyword evidence="2" id="KW-1185">Reference proteome</keyword>
<evidence type="ECO:0000313" key="1">
    <source>
        <dbReference type="EMBL" id="CAK9178176.1"/>
    </source>
</evidence>
<proteinExistence type="predicted"/>
<dbReference type="AlphaFoldDB" id="A0ABC8U8T2"/>
<evidence type="ECO:0000313" key="2">
    <source>
        <dbReference type="Proteomes" id="UP001642360"/>
    </source>
</evidence>
<organism evidence="1 2">
    <name type="scientific">Ilex paraguariensis</name>
    <name type="common">yerba mate</name>
    <dbReference type="NCBI Taxonomy" id="185542"/>
    <lineage>
        <taxon>Eukaryota</taxon>
        <taxon>Viridiplantae</taxon>
        <taxon>Streptophyta</taxon>
        <taxon>Embryophyta</taxon>
        <taxon>Tracheophyta</taxon>
        <taxon>Spermatophyta</taxon>
        <taxon>Magnoliopsida</taxon>
        <taxon>eudicotyledons</taxon>
        <taxon>Gunneridae</taxon>
        <taxon>Pentapetalae</taxon>
        <taxon>asterids</taxon>
        <taxon>campanulids</taxon>
        <taxon>Aquifoliales</taxon>
        <taxon>Aquifoliaceae</taxon>
        <taxon>Ilex</taxon>
    </lineage>
</organism>
<gene>
    <name evidence="1" type="ORF">ILEXP_LOCUS48093</name>
</gene>
<dbReference type="Proteomes" id="UP001642360">
    <property type="component" value="Unassembled WGS sequence"/>
</dbReference>
<reference evidence="1 2" key="1">
    <citation type="submission" date="2024-02" db="EMBL/GenBank/DDBJ databases">
        <authorList>
            <person name="Vignale AGUSTIN F."/>
            <person name="Sosa J E."/>
            <person name="Modenutti C."/>
        </authorList>
    </citation>
    <scope>NUCLEOTIDE SEQUENCE [LARGE SCALE GENOMIC DNA]</scope>
</reference>
<protein>
    <submittedName>
        <fullName evidence="1">Uncharacterized protein</fullName>
    </submittedName>
</protein>
<sequence length="123" mass="13553">MRRHSKKPKNVEIVVETINAVANNMTRLVDAYEKSKPYVNYSDLYKAVMNVEALDIDSRMTAFEYLNADLVKTRAFLMGGFDVERGTEQPAPSALADGGLSSWHLAEVVAVEESTGPSRMGGL</sequence>
<name>A0ABC8U8T2_9AQUA</name>
<comment type="caution">
    <text evidence="1">The sequence shown here is derived from an EMBL/GenBank/DDBJ whole genome shotgun (WGS) entry which is preliminary data.</text>
</comment>
<dbReference type="EMBL" id="CAUOFW020007246">
    <property type="protein sequence ID" value="CAK9178176.1"/>
    <property type="molecule type" value="Genomic_DNA"/>
</dbReference>